<evidence type="ECO:0000313" key="1">
    <source>
        <dbReference type="EMBL" id="ANY19285.1"/>
    </source>
</evidence>
<dbReference type="GO" id="GO:0034194">
    <property type="term" value="P:D-galactonate catabolic process"/>
    <property type="evidence" value="ECO:0007669"/>
    <property type="project" value="InterPro"/>
</dbReference>
<dbReference type="InterPro" id="IPR007729">
    <property type="entry name" value="DGOK"/>
</dbReference>
<protein>
    <submittedName>
        <fullName evidence="1">2-keto-3-deoxy-galactonokinase</fullName>
    </submittedName>
</protein>
<dbReference type="KEGG" id="ado:A6F68_00756"/>
<proteinExistence type="predicted"/>
<dbReference type="Pfam" id="PF05035">
    <property type="entry name" value="DGOK"/>
    <property type="match status" value="1"/>
</dbReference>
<evidence type="ECO:0000313" key="2">
    <source>
        <dbReference type="Proteomes" id="UP000092932"/>
    </source>
</evidence>
<dbReference type="STRING" id="692370.A6F68_00756"/>
<keyword evidence="2" id="KW-1185">Reference proteome</keyword>
<dbReference type="Proteomes" id="UP000092932">
    <property type="component" value="Chromosome"/>
</dbReference>
<dbReference type="Gene3D" id="3.30.420.300">
    <property type="entry name" value="2-keto-3-deoxy-galactonokinase, substrate binding domain"/>
    <property type="match status" value="1"/>
</dbReference>
<reference evidence="1 2" key="1">
    <citation type="submission" date="2016-07" db="EMBL/GenBank/DDBJ databases">
        <title>Complete genome sequence of Altererythrobacter dongtanensis KCTC 22672, a type strain with esterase isolated from tidal flat.</title>
        <authorList>
            <person name="Cheng H."/>
            <person name="Wu Y.-H."/>
            <person name="Zhou P."/>
            <person name="Huo Y.-Y."/>
            <person name="Wang C.-S."/>
            <person name="Xu X.-W."/>
        </authorList>
    </citation>
    <scope>NUCLEOTIDE SEQUENCE [LARGE SCALE GENOMIC DNA]</scope>
    <source>
        <strain evidence="1 2">KCTC 22672</strain>
    </source>
</reference>
<dbReference type="EMBL" id="CP016591">
    <property type="protein sequence ID" value="ANY19285.1"/>
    <property type="molecule type" value="Genomic_DNA"/>
</dbReference>
<accession>A0A1B2AB67</accession>
<name>A0A1B2AB67_9SPHN</name>
<dbReference type="InterPro" id="IPR042258">
    <property type="entry name" value="DGOK_N"/>
</dbReference>
<dbReference type="Gene3D" id="3.30.420.310">
    <property type="entry name" value="2-keto-3-deoxy-galactonokinase, C-terminal domain"/>
    <property type="match status" value="1"/>
</dbReference>
<dbReference type="RefSeq" id="WP_067676516.1">
    <property type="nucleotide sequence ID" value="NZ_CP016591.1"/>
</dbReference>
<gene>
    <name evidence="1" type="ORF">A6F68_00756</name>
</gene>
<keyword evidence="1" id="KW-0418">Kinase</keyword>
<organism evidence="1 2">
    <name type="scientific">Tsuneonella dongtanensis</name>
    <dbReference type="NCBI Taxonomy" id="692370"/>
    <lineage>
        <taxon>Bacteria</taxon>
        <taxon>Pseudomonadati</taxon>
        <taxon>Pseudomonadota</taxon>
        <taxon>Alphaproteobacteria</taxon>
        <taxon>Sphingomonadales</taxon>
        <taxon>Erythrobacteraceae</taxon>
        <taxon>Tsuneonella</taxon>
    </lineage>
</organism>
<sequence length="320" mass="33245">MAFELSETSLGVTEGGMPESLQGARFVAGDWGTTAARFWLCDEEGNALDAREGAGVATLGGGQEACAAAFDRVTDGWPTVPAMLCGMIGGNIGWREAGYVGAPLPVSDLGRGAVRFEHAGRTVSILPGMRCVNPYGERDVMRGEETQIAGGCAIEGMRDGLFALPGTHNKWIRVEDGRLASFHTAISGELFAALSKNSVLVAPDSAPPHPGKAFDEGVRLSLRHGANNLLGLLFASRVRQVEKTLAREDGASFLSGLIVGADVAGALPQFSDDAPVNLICSDALAASYGRALELAGRASRALSGGDCARRGLALAFARVS</sequence>
<keyword evidence="1" id="KW-0808">Transferase</keyword>
<dbReference type="AlphaFoldDB" id="A0A1B2AB67"/>
<dbReference type="OrthoDB" id="256574at2"/>
<dbReference type="InterPro" id="IPR042257">
    <property type="entry name" value="DGOK_C"/>
</dbReference>
<dbReference type="GO" id="GO:0008671">
    <property type="term" value="F:2-dehydro-3-deoxygalactonokinase activity"/>
    <property type="evidence" value="ECO:0007669"/>
    <property type="project" value="InterPro"/>
</dbReference>